<dbReference type="Proteomes" id="UP001596037">
    <property type="component" value="Unassembled WGS sequence"/>
</dbReference>
<dbReference type="PROSITE" id="PS51186">
    <property type="entry name" value="GNAT"/>
    <property type="match status" value="1"/>
</dbReference>
<evidence type="ECO:0000313" key="5">
    <source>
        <dbReference type="Proteomes" id="UP001596037"/>
    </source>
</evidence>
<keyword evidence="5" id="KW-1185">Reference proteome</keyword>
<dbReference type="EC" id="2.3.-.-" evidence="4"/>
<evidence type="ECO:0000259" key="3">
    <source>
        <dbReference type="PROSITE" id="PS51186"/>
    </source>
</evidence>
<evidence type="ECO:0000256" key="1">
    <source>
        <dbReference type="ARBA" id="ARBA00022679"/>
    </source>
</evidence>
<proteinExistence type="predicted"/>
<dbReference type="InterPro" id="IPR050832">
    <property type="entry name" value="Bact_Acetyltransf"/>
</dbReference>
<name>A0ABW0NL82_9BURK</name>
<gene>
    <name evidence="4" type="ORF">ACFPOE_22540</name>
</gene>
<comment type="caution">
    <text evidence="4">The sequence shown here is derived from an EMBL/GenBank/DDBJ whole genome shotgun (WGS) entry which is preliminary data.</text>
</comment>
<sequence length="155" mass="17221">MLILPVTRLAQVADAGAIAEMSRSYIEQGLGWSWREGRVLRAIRDPATNVAVMTESEAIVGFGIMQYWEETAHLALFAVRPSYRNRGLGSRLVNWLEQPARVAGIERVRVEARADNAKAIAFYGRLGFVPMRTVSGYYGGVVDAVQLQKQLVTRP</sequence>
<protein>
    <submittedName>
        <fullName evidence="4">GNAT family N-acetyltransferase</fullName>
        <ecNumber evidence="4">2.3.-.-</ecNumber>
    </submittedName>
</protein>
<dbReference type="PANTHER" id="PTHR43877">
    <property type="entry name" value="AMINOALKYLPHOSPHONATE N-ACETYLTRANSFERASE-RELATED-RELATED"/>
    <property type="match status" value="1"/>
</dbReference>
<dbReference type="CDD" id="cd04301">
    <property type="entry name" value="NAT_SF"/>
    <property type="match status" value="1"/>
</dbReference>
<feature type="domain" description="N-acetyltransferase" evidence="3">
    <location>
        <begin position="1"/>
        <end position="152"/>
    </location>
</feature>
<reference evidence="5" key="1">
    <citation type="journal article" date="2019" name="Int. J. Syst. Evol. Microbiol.">
        <title>The Global Catalogue of Microorganisms (GCM) 10K type strain sequencing project: providing services to taxonomists for standard genome sequencing and annotation.</title>
        <authorList>
            <consortium name="The Broad Institute Genomics Platform"/>
            <consortium name="The Broad Institute Genome Sequencing Center for Infectious Disease"/>
            <person name="Wu L."/>
            <person name="Ma J."/>
        </authorList>
    </citation>
    <scope>NUCLEOTIDE SEQUENCE [LARGE SCALE GENOMIC DNA]</scope>
    <source>
        <strain evidence="5">CCUG 57401</strain>
    </source>
</reference>
<dbReference type="InterPro" id="IPR016181">
    <property type="entry name" value="Acyl_CoA_acyltransferase"/>
</dbReference>
<keyword evidence="1 4" id="KW-0808">Transferase</keyword>
<keyword evidence="2 4" id="KW-0012">Acyltransferase</keyword>
<dbReference type="SUPFAM" id="SSF55729">
    <property type="entry name" value="Acyl-CoA N-acyltransferases (Nat)"/>
    <property type="match status" value="1"/>
</dbReference>
<organism evidence="4 5">
    <name type="scientific">Caenimonas terrae</name>
    <dbReference type="NCBI Taxonomy" id="696074"/>
    <lineage>
        <taxon>Bacteria</taxon>
        <taxon>Pseudomonadati</taxon>
        <taxon>Pseudomonadota</taxon>
        <taxon>Betaproteobacteria</taxon>
        <taxon>Burkholderiales</taxon>
        <taxon>Comamonadaceae</taxon>
        <taxon>Caenimonas</taxon>
    </lineage>
</organism>
<dbReference type="InterPro" id="IPR000182">
    <property type="entry name" value="GNAT_dom"/>
</dbReference>
<dbReference type="EMBL" id="JBHSMF010000015">
    <property type="protein sequence ID" value="MFC5500338.1"/>
    <property type="molecule type" value="Genomic_DNA"/>
</dbReference>
<dbReference type="Pfam" id="PF00583">
    <property type="entry name" value="Acetyltransf_1"/>
    <property type="match status" value="1"/>
</dbReference>
<dbReference type="RefSeq" id="WP_376852590.1">
    <property type="nucleotide sequence ID" value="NZ_JBHSMF010000015.1"/>
</dbReference>
<dbReference type="Gene3D" id="3.40.630.30">
    <property type="match status" value="1"/>
</dbReference>
<accession>A0ABW0NL82</accession>
<dbReference type="GO" id="GO:0016746">
    <property type="term" value="F:acyltransferase activity"/>
    <property type="evidence" value="ECO:0007669"/>
    <property type="project" value="UniProtKB-KW"/>
</dbReference>
<evidence type="ECO:0000256" key="2">
    <source>
        <dbReference type="ARBA" id="ARBA00023315"/>
    </source>
</evidence>
<evidence type="ECO:0000313" key="4">
    <source>
        <dbReference type="EMBL" id="MFC5500338.1"/>
    </source>
</evidence>